<sequence length="948" mass="102835">MADDIELNFAVPAAGLVRQIAPKKGGRWTDRVRAKREARDAFKSMKEKPLPAQTPSTLIVSGPKLAPKPTITKPVPTPAPVSRLPLPKPQVVAPPPSTNATAGPSRPVPPPRAARSNAPKPAPTPAPATVNPRTSLPSNAFELPLLPFQAGPSRQQSAEKPKAPQFISSLFTSAPLPSVKSFTAPEVPAGAPSNAPVDTTTFHGLGLNKLLINHLKGKMGVEKPTGIQRSCLPYMLSSPLNPDKKAGDESPKEEPLRDVLIQAQTGSGKTLSYLLPIVQTLLPLSRLSYIDRSIGTLAIILAPTRELAQQISKVLEQLLHMSFVASKEGSDDEDEDDRPFTRWLVSGLLTGGSTRTHEKAKLRKGVPILVSTPGRLLDHLQNTMSFQCAKTMFLVLDEADRLMDLGFEETIQGIIKALEGRRRNEINIEKEMDKEGGGTMRWPFWDRGRLNVLCSATVDAKVERLAGAALRDPVLFRSEKDEAEAKKKAEGKDDAVTKALNEAQAVVIPRESEEKFTPPSQLSQKYVVLPTKLRLVALVALLRSLISSVAKGISVNNGTKVIVFLSSTDAVDFHWKLLGGVQMGQQGQQADEENEEEKEEEGESAEELDADGEPKLKKSKRKTKSKSTDDIVSLTSPLFPNTTFHRLHGSLPLRTRLASLKAFATSSSQPSVLFATSVASRGLDLPLVRAVVQYDLPTEGGANEYVHRVGRTARAGKGGEAWAFVSPSEEGWVKWIEGKMGAAEGNGGVNLGQVGVEDVLRKGFGGKSYEYEARATDVQLGFENWVLASEQNAALARKAFASFVRAYSTHPLEEKQFFHTKLLHLGHLAKSFALREAPAQLASALSAGKSKKSKSKATSSATQPGKRKRDEDEEDVEERGGKELTARNETERRMYEAVRKQGRTIKSGGKLGEFSGKGQNKGQKAATTGGEFHIVNAGELERLVAKRK</sequence>
<feature type="region of interest" description="Disordered" evidence="11">
    <location>
        <begin position="24"/>
        <end position="139"/>
    </location>
</feature>
<feature type="region of interest" description="Disordered" evidence="11">
    <location>
        <begin position="583"/>
        <end position="632"/>
    </location>
</feature>
<evidence type="ECO:0000256" key="2">
    <source>
        <dbReference type="ARBA" id="ARBA00022517"/>
    </source>
</evidence>
<keyword evidence="4 10" id="KW-0547">Nucleotide-binding</keyword>
<dbReference type="GO" id="GO:0005730">
    <property type="term" value="C:nucleolus"/>
    <property type="evidence" value="ECO:0007669"/>
    <property type="project" value="UniProtKB-SubCell"/>
</dbReference>
<evidence type="ECO:0000256" key="4">
    <source>
        <dbReference type="ARBA" id="ARBA00022741"/>
    </source>
</evidence>
<keyword evidence="3" id="KW-0698">rRNA processing</keyword>
<dbReference type="OrthoDB" id="422663at2759"/>
<feature type="compositionally biased region" description="Polar residues" evidence="11">
    <location>
        <begin position="917"/>
        <end position="926"/>
    </location>
</feature>
<dbReference type="PANTHER" id="PTHR24031">
    <property type="entry name" value="RNA HELICASE"/>
    <property type="match status" value="1"/>
</dbReference>
<feature type="compositionally biased region" description="Acidic residues" evidence="11">
    <location>
        <begin position="590"/>
        <end position="611"/>
    </location>
</feature>
<dbReference type="SUPFAM" id="SSF52540">
    <property type="entry name" value="P-loop containing nucleoside triphosphate hydrolases"/>
    <property type="match status" value="2"/>
</dbReference>
<comment type="subcellular location">
    <subcellularLocation>
        <location evidence="1">Nucleus</location>
        <location evidence="1">Nucleolus</location>
    </subcellularLocation>
</comment>
<feature type="compositionally biased region" description="Pro residues" evidence="11">
    <location>
        <begin position="86"/>
        <end position="97"/>
    </location>
</feature>
<reference evidence="15 16" key="2">
    <citation type="journal article" date="2018" name="Proc. Natl. Acad. Sci.">
        <title>RNAi is a critical determinant of centromere evolution in closely related fungi.</title>
        <authorList>
            <person name="Yadav V."/>
            <person name="Sun S."/>
            <person name="Billmyre R.B."/>
            <person name="Thimmappa B.C."/>
            <person name="Shea T."/>
            <person name="Lintner R."/>
            <person name="Bakkeren G."/>
            <person name="Cuomo C.A."/>
            <person name="Heitman J."/>
            <person name="Sanyal K."/>
        </authorList>
    </citation>
    <scope>NUCLEOTIDE SEQUENCE [LARGE SCALE GENOMIC DNA]</scope>
    <source>
        <strain evidence="15 16">R265</strain>
    </source>
</reference>
<feature type="compositionally biased region" description="Low complexity" evidence="11">
    <location>
        <begin position="67"/>
        <end position="85"/>
    </location>
</feature>
<dbReference type="GO" id="GO:0016887">
    <property type="term" value="F:ATP hydrolysis activity"/>
    <property type="evidence" value="ECO:0007669"/>
    <property type="project" value="RHEA"/>
</dbReference>
<dbReference type="Pfam" id="PF00270">
    <property type="entry name" value="DEAD"/>
    <property type="match status" value="1"/>
</dbReference>
<dbReference type="STRING" id="294750.A0A095CJ29"/>
<keyword evidence="7 10" id="KW-0067">ATP-binding</keyword>
<feature type="compositionally biased region" description="Basic and acidic residues" evidence="11">
    <location>
        <begin position="878"/>
        <end position="899"/>
    </location>
</feature>
<proteinExistence type="inferred from homology"/>
<comment type="domain">
    <text evidence="10">The Q motif is unique to and characteristic of the DEAD box family of RNA helicases and controls ATP binding and hydrolysis.</text>
</comment>
<dbReference type="GO" id="GO:0006364">
    <property type="term" value="P:rRNA processing"/>
    <property type="evidence" value="ECO:0007669"/>
    <property type="project" value="UniProtKB-KW"/>
</dbReference>
<evidence type="ECO:0000259" key="14">
    <source>
        <dbReference type="PROSITE" id="PS51195"/>
    </source>
</evidence>
<name>A0A095CJ29_CRYD2</name>
<evidence type="ECO:0000256" key="11">
    <source>
        <dbReference type="SAM" id="MobiDB-lite"/>
    </source>
</evidence>
<dbReference type="InterPro" id="IPR011545">
    <property type="entry name" value="DEAD/DEAH_box_helicase_dom"/>
</dbReference>
<evidence type="ECO:0000256" key="9">
    <source>
        <dbReference type="PROSITE-ProRule" id="PRU00552"/>
    </source>
</evidence>
<dbReference type="GO" id="GO:0003723">
    <property type="term" value="F:RNA binding"/>
    <property type="evidence" value="ECO:0007669"/>
    <property type="project" value="UniProtKB-UniRule"/>
</dbReference>
<feature type="region of interest" description="Disordered" evidence="11">
    <location>
        <begin position="845"/>
        <end position="929"/>
    </location>
</feature>
<dbReference type="RefSeq" id="XP_062885782.1">
    <property type="nucleotide sequence ID" value="XM_063029827.1"/>
</dbReference>
<dbReference type="GeneID" id="88182105"/>
<dbReference type="HOGENOM" id="CLU_003041_26_2_1"/>
<dbReference type="InterPro" id="IPR014014">
    <property type="entry name" value="RNA_helicase_DEAD_Q_motif"/>
</dbReference>
<dbReference type="SMART" id="SM01178">
    <property type="entry name" value="DUF4217"/>
    <property type="match status" value="1"/>
</dbReference>
<evidence type="ECO:0000256" key="5">
    <source>
        <dbReference type="ARBA" id="ARBA00022801"/>
    </source>
</evidence>
<evidence type="ECO:0000256" key="1">
    <source>
        <dbReference type="ARBA" id="ARBA00004604"/>
    </source>
</evidence>
<dbReference type="InterPro" id="IPR014001">
    <property type="entry name" value="Helicase_ATP-bd"/>
</dbReference>
<feature type="domain" description="DEAD-box RNA helicase Q" evidence="14">
    <location>
        <begin position="200"/>
        <end position="229"/>
    </location>
</feature>
<dbReference type="OMA" id="AVHIKAD"/>
<evidence type="ECO:0000313" key="16">
    <source>
        <dbReference type="Proteomes" id="UP000029445"/>
    </source>
</evidence>
<feature type="short sequence motif" description="Q motif" evidence="9">
    <location>
        <begin position="200"/>
        <end position="229"/>
    </location>
</feature>
<feature type="domain" description="Helicase C-terminal" evidence="13">
    <location>
        <begin position="541"/>
        <end position="757"/>
    </location>
</feature>
<dbReference type="Proteomes" id="UP000029445">
    <property type="component" value="Chromosome 9"/>
</dbReference>
<keyword evidence="6 10" id="KW-0347">Helicase</keyword>
<evidence type="ECO:0000256" key="6">
    <source>
        <dbReference type="ARBA" id="ARBA00022806"/>
    </source>
</evidence>
<dbReference type="PROSITE" id="PS00039">
    <property type="entry name" value="DEAD_ATP_HELICASE"/>
    <property type="match status" value="1"/>
</dbReference>
<dbReference type="CDD" id="cd18787">
    <property type="entry name" value="SF2_C_DEAD"/>
    <property type="match status" value="1"/>
</dbReference>
<keyword evidence="2" id="KW-0690">Ribosome biogenesis</keyword>
<keyword evidence="8 10" id="KW-0694">RNA-binding</keyword>
<organism evidence="15 16">
    <name type="scientific">Cryptococcus deuterogattii (strain R265)</name>
    <name type="common">Cryptococcus gattii VGII (strain R265)</name>
    <dbReference type="NCBI Taxonomy" id="294750"/>
    <lineage>
        <taxon>Eukaryota</taxon>
        <taxon>Fungi</taxon>
        <taxon>Dikarya</taxon>
        <taxon>Basidiomycota</taxon>
        <taxon>Agaricomycotina</taxon>
        <taxon>Tremellomycetes</taxon>
        <taxon>Tremellales</taxon>
        <taxon>Cryptococcaceae</taxon>
        <taxon>Cryptococcus</taxon>
        <taxon>Cryptococcus gattii species complex</taxon>
    </lineage>
</organism>
<dbReference type="InterPro" id="IPR001650">
    <property type="entry name" value="Helicase_C-like"/>
</dbReference>
<evidence type="ECO:0000259" key="12">
    <source>
        <dbReference type="PROSITE" id="PS51192"/>
    </source>
</evidence>
<dbReference type="GO" id="GO:0005524">
    <property type="term" value="F:ATP binding"/>
    <property type="evidence" value="ECO:0007669"/>
    <property type="project" value="UniProtKB-UniRule"/>
</dbReference>
<dbReference type="InterPro" id="IPR000629">
    <property type="entry name" value="RNA-helicase_DEAD-box_CS"/>
</dbReference>
<gene>
    <name evidence="15" type="ORF">CNBG_5995</name>
</gene>
<dbReference type="EMBL" id="CP025767">
    <property type="protein sequence ID" value="KGB80157.1"/>
    <property type="molecule type" value="Genomic_DNA"/>
</dbReference>
<dbReference type="PROSITE" id="PS51194">
    <property type="entry name" value="HELICASE_CTER"/>
    <property type="match status" value="1"/>
</dbReference>
<evidence type="ECO:0000256" key="7">
    <source>
        <dbReference type="ARBA" id="ARBA00022840"/>
    </source>
</evidence>
<keyword evidence="5 10" id="KW-0378">Hydrolase</keyword>
<feature type="domain" description="Helicase ATP-binding" evidence="12">
    <location>
        <begin position="250"/>
        <end position="476"/>
    </location>
</feature>
<protein>
    <recommendedName>
        <fullName evidence="10">ATP-dependent RNA helicase</fullName>
        <ecNumber evidence="10">3.6.4.13</ecNumber>
    </recommendedName>
</protein>
<accession>A0A095CJ29</accession>
<evidence type="ECO:0000259" key="13">
    <source>
        <dbReference type="PROSITE" id="PS51194"/>
    </source>
</evidence>
<dbReference type="Pfam" id="PF13959">
    <property type="entry name" value="CTE_SPB4"/>
    <property type="match status" value="1"/>
</dbReference>
<reference evidence="15 16" key="1">
    <citation type="journal article" date="2011" name="MBio">
        <title>Genome variation in Cryptococcus gattii, an emerging pathogen of immunocompetent hosts.</title>
        <authorList>
            <person name="D'Souza C.A."/>
            <person name="Kronstad J.W."/>
            <person name="Taylor G."/>
            <person name="Warren R."/>
            <person name="Yuen M."/>
            <person name="Hu G."/>
            <person name="Jung W.H."/>
            <person name="Sham A."/>
            <person name="Kidd S.E."/>
            <person name="Tangen K."/>
            <person name="Lee N."/>
            <person name="Zeilmaker T."/>
            <person name="Sawkins J."/>
            <person name="McVicker G."/>
            <person name="Shah S."/>
            <person name="Gnerre S."/>
            <person name="Griggs A."/>
            <person name="Zeng Q."/>
            <person name="Bartlett K."/>
            <person name="Li W."/>
            <person name="Wang X."/>
            <person name="Heitman J."/>
            <person name="Stajich J.E."/>
            <person name="Fraser J.A."/>
            <person name="Meyer W."/>
            <person name="Carter D."/>
            <person name="Schein J."/>
            <person name="Krzywinski M."/>
            <person name="Kwon-Chung K.J."/>
            <person name="Varma A."/>
            <person name="Wang J."/>
            <person name="Brunham R."/>
            <person name="Fyfe M."/>
            <person name="Ouellette B.F."/>
            <person name="Siddiqui A."/>
            <person name="Marra M."/>
            <person name="Jones S."/>
            <person name="Holt R."/>
            <person name="Birren B.W."/>
            <person name="Galagan J.E."/>
            <person name="Cuomo C.A."/>
        </authorList>
    </citation>
    <scope>NUCLEOTIDE SEQUENCE [LARGE SCALE GENOMIC DNA]</scope>
    <source>
        <strain evidence="15 16">R265</strain>
    </source>
</reference>
<feature type="compositionally biased region" description="Basic and acidic residues" evidence="11">
    <location>
        <begin position="27"/>
        <end position="49"/>
    </location>
</feature>
<dbReference type="EC" id="3.6.4.13" evidence="10"/>
<dbReference type="KEGG" id="cdeu:CNBG_5995"/>
<keyword evidence="16" id="KW-1185">Reference proteome</keyword>
<comment type="function">
    <text evidence="10">RNA helicase.</text>
</comment>
<dbReference type="InterPro" id="IPR025313">
    <property type="entry name" value="SPB4-like_CTE"/>
</dbReference>
<comment type="similarity">
    <text evidence="10">Belongs to the DEAD box helicase family.</text>
</comment>
<dbReference type="SMART" id="SM00490">
    <property type="entry name" value="HELICc"/>
    <property type="match status" value="1"/>
</dbReference>
<evidence type="ECO:0000313" key="15">
    <source>
        <dbReference type="EMBL" id="KGB80157.1"/>
    </source>
</evidence>
<dbReference type="AlphaFoldDB" id="A0A095CJ29"/>
<dbReference type="PROSITE" id="PS51192">
    <property type="entry name" value="HELICASE_ATP_BIND_1"/>
    <property type="match status" value="1"/>
</dbReference>
<dbReference type="InterPro" id="IPR027417">
    <property type="entry name" value="P-loop_NTPase"/>
</dbReference>
<evidence type="ECO:0000256" key="3">
    <source>
        <dbReference type="ARBA" id="ARBA00022552"/>
    </source>
</evidence>
<dbReference type="Gene3D" id="3.40.50.300">
    <property type="entry name" value="P-loop containing nucleotide triphosphate hydrolases"/>
    <property type="match status" value="2"/>
</dbReference>
<comment type="catalytic activity">
    <reaction evidence="10">
        <text>ATP + H2O = ADP + phosphate + H(+)</text>
        <dbReference type="Rhea" id="RHEA:13065"/>
        <dbReference type="ChEBI" id="CHEBI:15377"/>
        <dbReference type="ChEBI" id="CHEBI:15378"/>
        <dbReference type="ChEBI" id="CHEBI:30616"/>
        <dbReference type="ChEBI" id="CHEBI:43474"/>
        <dbReference type="ChEBI" id="CHEBI:456216"/>
        <dbReference type="EC" id="3.6.4.13"/>
    </reaction>
</comment>
<evidence type="ECO:0000256" key="8">
    <source>
        <dbReference type="ARBA" id="ARBA00022884"/>
    </source>
</evidence>
<dbReference type="PROSITE" id="PS51195">
    <property type="entry name" value="Q_MOTIF"/>
    <property type="match status" value="1"/>
</dbReference>
<dbReference type="SMART" id="SM00487">
    <property type="entry name" value="DEXDc"/>
    <property type="match status" value="1"/>
</dbReference>
<dbReference type="GO" id="GO:0003724">
    <property type="term" value="F:RNA helicase activity"/>
    <property type="evidence" value="ECO:0007669"/>
    <property type="project" value="UniProtKB-EC"/>
</dbReference>
<evidence type="ECO:0000256" key="10">
    <source>
        <dbReference type="RuleBase" id="RU365068"/>
    </source>
</evidence>
<dbReference type="VEuPathDB" id="FungiDB:CNBG_5995"/>
<dbReference type="Pfam" id="PF00271">
    <property type="entry name" value="Helicase_C"/>
    <property type="match status" value="1"/>
</dbReference>